<dbReference type="SMART" id="SM00614">
    <property type="entry name" value="ZnF_BED"/>
    <property type="match status" value="1"/>
</dbReference>
<evidence type="ECO:0000313" key="1">
    <source>
        <dbReference type="EMBL" id="PNT67020.1"/>
    </source>
</evidence>
<accession>A0A2K2CYC1</accession>
<dbReference type="PANTHER" id="PTHR34396:SF25">
    <property type="entry name" value="BOUNDARY ELEMENT ASSOCIATED FACTOR"/>
    <property type="match status" value="1"/>
</dbReference>
<dbReference type="PANTHER" id="PTHR34396">
    <property type="entry name" value="OS03G0264950 PROTEIN-RELATED"/>
    <property type="match status" value="1"/>
</dbReference>
<dbReference type="SUPFAM" id="SSF57667">
    <property type="entry name" value="beta-beta-alpha zinc fingers"/>
    <property type="match status" value="1"/>
</dbReference>
<keyword evidence="3" id="KW-1185">Reference proteome</keyword>
<dbReference type="GO" id="GO:0006357">
    <property type="term" value="P:regulation of transcription by RNA polymerase II"/>
    <property type="evidence" value="ECO:0000318"/>
    <property type="project" value="GO_Central"/>
</dbReference>
<dbReference type="InParanoid" id="A0A2K2CYC1"/>
<dbReference type="AlphaFoldDB" id="A0A2K2CYC1"/>
<dbReference type="Gramene" id="PNT67020">
    <property type="protein sequence ID" value="PNT67020"/>
    <property type="gene ID" value="BRADI_3g19727v3"/>
</dbReference>
<reference evidence="2" key="3">
    <citation type="submission" date="2018-08" db="UniProtKB">
        <authorList>
            <consortium name="EnsemblPlants"/>
        </authorList>
    </citation>
    <scope>IDENTIFICATION</scope>
    <source>
        <strain evidence="2">cv. Bd21</strain>
    </source>
</reference>
<feature type="non-terminal residue" evidence="1">
    <location>
        <position position="1"/>
    </location>
</feature>
<evidence type="ECO:0008006" key="4">
    <source>
        <dbReference type="Google" id="ProtNLM"/>
    </source>
</evidence>
<gene>
    <name evidence="1" type="ORF">BRADI_3g19727v3</name>
</gene>
<reference evidence="1 2" key="1">
    <citation type="journal article" date="2010" name="Nature">
        <title>Genome sequencing and analysis of the model grass Brachypodium distachyon.</title>
        <authorList>
            <consortium name="International Brachypodium Initiative"/>
        </authorList>
    </citation>
    <scope>NUCLEOTIDE SEQUENCE [LARGE SCALE GENOMIC DNA]</scope>
    <source>
        <strain evidence="1 2">Bd21</strain>
    </source>
</reference>
<dbReference type="EMBL" id="CM000882">
    <property type="protein sequence ID" value="PNT67020.1"/>
    <property type="molecule type" value="Genomic_DNA"/>
</dbReference>
<dbReference type="OrthoDB" id="694285at2759"/>
<protein>
    <recommendedName>
        <fullName evidence="4">BED-type domain-containing protein</fullName>
    </recommendedName>
</protein>
<proteinExistence type="predicted"/>
<sequence>EGRPAKRQKKSTSDVWKGKDYIMYYVVEEIDGKKVRVEWAKCTHCDYKRPRDNKNGTSVFKNHLKTHNVVPGQQQLKLDKKLGETVAATPTPYKYDPDVSLRLFYMAIIMHEYPFVISEHEYFVEFIKSLHPTFPMKSRITVRKDIMAIFVEEK</sequence>
<evidence type="ECO:0000313" key="2">
    <source>
        <dbReference type="EnsemblPlants" id="PNT67020"/>
    </source>
</evidence>
<dbReference type="InterPro" id="IPR036236">
    <property type="entry name" value="Znf_C2H2_sf"/>
</dbReference>
<dbReference type="Proteomes" id="UP000008810">
    <property type="component" value="Chromosome 3"/>
</dbReference>
<name>A0A2K2CYC1_BRADI</name>
<organism evidence="1">
    <name type="scientific">Brachypodium distachyon</name>
    <name type="common">Purple false brome</name>
    <name type="synonym">Trachynia distachya</name>
    <dbReference type="NCBI Taxonomy" id="15368"/>
    <lineage>
        <taxon>Eukaryota</taxon>
        <taxon>Viridiplantae</taxon>
        <taxon>Streptophyta</taxon>
        <taxon>Embryophyta</taxon>
        <taxon>Tracheophyta</taxon>
        <taxon>Spermatophyta</taxon>
        <taxon>Magnoliopsida</taxon>
        <taxon>Liliopsida</taxon>
        <taxon>Poales</taxon>
        <taxon>Poaceae</taxon>
        <taxon>BOP clade</taxon>
        <taxon>Pooideae</taxon>
        <taxon>Stipodae</taxon>
        <taxon>Brachypodieae</taxon>
        <taxon>Brachypodium</taxon>
    </lineage>
</organism>
<dbReference type="InterPro" id="IPR053031">
    <property type="entry name" value="Cuticle_assoc_protein"/>
</dbReference>
<dbReference type="GO" id="GO:0005634">
    <property type="term" value="C:nucleus"/>
    <property type="evidence" value="ECO:0000318"/>
    <property type="project" value="GO_Central"/>
</dbReference>
<evidence type="ECO:0000313" key="3">
    <source>
        <dbReference type="Proteomes" id="UP000008810"/>
    </source>
</evidence>
<dbReference type="EnsemblPlants" id="PNT67020">
    <property type="protein sequence ID" value="PNT67020"/>
    <property type="gene ID" value="BRADI_3g19727v3"/>
</dbReference>
<reference evidence="1" key="2">
    <citation type="submission" date="2017-06" db="EMBL/GenBank/DDBJ databases">
        <title>WGS assembly of Brachypodium distachyon.</title>
        <authorList>
            <consortium name="The International Brachypodium Initiative"/>
            <person name="Lucas S."/>
            <person name="Harmon-Smith M."/>
            <person name="Lail K."/>
            <person name="Tice H."/>
            <person name="Grimwood J."/>
            <person name="Bruce D."/>
            <person name="Barry K."/>
            <person name="Shu S."/>
            <person name="Lindquist E."/>
            <person name="Wang M."/>
            <person name="Pitluck S."/>
            <person name="Vogel J.P."/>
            <person name="Garvin D.F."/>
            <person name="Mockler T.C."/>
            <person name="Schmutz J."/>
            <person name="Rokhsar D."/>
            <person name="Bevan M.W."/>
        </authorList>
    </citation>
    <scope>NUCLEOTIDE SEQUENCE</scope>
    <source>
        <strain evidence="1">Bd21</strain>
    </source>
</reference>
<dbReference type="STRING" id="15368.A0A2K2CYC1"/>
<dbReference type="FunCoup" id="A0A2K2CYC1">
    <property type="interactions" value="235"/>
</dbReference>